<accession>A0AAD8I3N4</accession>
<evidence type="ECO:0000256" key="1">
    <source>
        <dbReference type="ARBA" id="ARBA00022723"/>
    </source>
</evidence>
<dbReference type="EMBL" id="JAUIZM010000006">
    <property type="protein sequence ID" value="KAK1378336.1"/>
    <property type="molecule type" value="Genomic_DNA"/>
</dbReference>
<keyword evidence="3" id="KW-0862">Zinc</keyword>
<keyword evidence="1" id="KW-0479">Metal-binding</keyword>
<evidence type="ECO:0000256" key="4">
    <source>
        <dbReference type="ARBA" id="ARBA00023015"/>
    </source>
</evidence>
<proteinExistence type="predicted"/>
<dbReference type="GO" id="GO:0034244">
    <property type="term" value="P:negative regulation of transcription elongation by RNA polymerase II"/>
    <property type="evidence" value="ECO:0007669"/>
    <property type="project" value="InterPro"/>
</dbReference>
<evidence type="ECO:0000256" key="3">
    <source>
        <dbReference type="ARBA" id="ARBA00022833"/>
    </source>
</evidence>
<dbReference type="PANTHER" id="PTHR33304:SF9">
    <property type="entry name" value="RING_FYVE_PHD ZINC FINGER SUPERFAMILY PROTEIN"/>
    <property type="match status" value="1"/>
</dbReference>
<organism evidence="7 8">
    <name type="scientific">Heracleum sosnowskyi</name>
    <dbReference type="NCBI Taxonomy" id="360622"/>
    <lineage>
        <taxon>Eukaryota</taxon>
        <taxon>Viridiplantae</taxon>
        <taxon>Streptophyta</taxon>
        <taxon>Embryophyta</taxon>
        <taxon>Tracheophyta</taxon>
        <taxon>Spermatophyta</taxon>
        <taxon>Magnoliopsida</taxon>
        <taxon>eudicotyledons</taxon>
        <taxon>Gunneridae</taxon>
        <taxon>Pentapetalae</taxon>
        <taxon>asterids</taxon>
        <taxon>campanulids</taxon>
        <taxon>Apiales</taxon>
        <taxon>Apiaceae</taxon>
        <taxon>Apioideae</taxon>
        <taxon>apioid superclade</taxon>
        <taxon>Tordylieae</taxon>
        <taxon>Tordyliinae</taxon>
        <taxon>Heracleum</taxon>
    </lineage>
</organism>
<keyword evidence="2" id="KW-0863">Zinc-finger</keyword>
<name>A0AAD8I3N4_9APIA</name>
<evidence type="ECO:0000313" key="7">
    <source>
        <dbReference type="EMBL" id="KAK1378336.1"/>
    </source>
</evidence>
<dbReference type="SUPFAM" id="SSF57903">
    <property type="entry name" value="FYVE/PHD zinc finger"/>
    <property type="match status" value="1"/>
</dbReference>
<dbReference type="Gene3D" id="3.30.40.10">
    <property type="entry name" value="Zinc/RING finger domain, C3HC4 (zinc finger)"/>
    <property type="match status" value="1"/>
</dbReference>
<evidence type="ECO:0000256" key="6">
    <source>
        <dbReference type="SAM" id="MobiDB-lite"/>
    </source>
</evidence>
<evidence type="ECO:0000256" key="2">
    <source>
        <dbReference type="ARBA" id="ARBA00022771"/>
    </source>
</evidence>
<keyword evidence="5" id="KW-0804">Transcription</keyword>
<evidence type="ECO:0000313" key="8">
    <source>
        <dbReference type="Proteomes" id="UP001237642"/>
    </source>
</evidence>
<evidence type="ECO:0008006" key="9">
    <source>
        <dbReference type="Google" id="ProtNLM"/>
    </source>
</evidence>
<sequence length="164" mass="18733">MLKRKLGVKNGPQRWQENAADGVKKDIKILFYFLGRKKARAKIFTLQASPIILILMCRYHLHDSRLLENTLLEDTNDAAGSQVCDTCGDIGCEYLLVVCCRCSDGVEHTYCMPKMLDKIPESGWMCQECKMEETKSRDNDNCDERKDECPSMFKDPELLEADGL</sequence>
<dbReference type="GO" id="GO:0008270">
    <property type="term" value="F:zinc ion binding"/>
    <property type="evidence" value="ECO:0007669"/>
    <property type="project" value="UniProtKB-KW"/>
</dbReference>
<dbReference type="GO" id="GO:0140566">
    <property type="term" value="F:histone reader activity"/>
    <property type="evidence" value="ECO:0007669"/>
    <property type="project" value="InterPro"/>
</dbReference>
<comment type="caution">
    <text evidence="7">The sequence shown here is derived from an EMBL/GenBank/DDBJ whole genome shotgun (WGS) entry which is preliminary data.</text>
</comment>
<dbReference type="Proteomes" id="UP001237642">
    <property type="component" value="Unassembled WGS sequence"/>
</dbReference>
<protein>
    <recommendedName>
        <fullName evidence="9">PHD-type domain-containing protein</fullName>
    </recommendedName>
</protein>
<keyword evidence="4" id="KW-0805">Transcription regulation</keyword>
<dbReference type="InterPro" id="IPR049914">
    <property type="entry name" value="PHD1-3/5-6"/>
</dbReference>
<dbReference type="InterPro" id="IPR011011">
    <property type="entry name" value="Znf_FYVE_PHD"/>
</dbReference>
<keyword evidence="8" id="KW-1185">Reference proteome</keyword>
<evidence type="ECO:0000256" key="5">
    <source>
        <dbReference type="ARBA" id="ARBA00023163"/>
    </source>
</evidence>
<dbReference type="InterPro" id="IPR013083">
    <property type="entry name" value="Znf_RING/FYVE/PHD"/>
</dbReference>
<feature type="region of interest" description="Disordered" evidence="6">
    <location>
        <begin position="134"/>
        <end position="164"/>
    </location>
</feature>
<dbReference type="AlphaFoldDB" id="A0AAD8I3N4"/>
<reference evidence="7" key="2">
    <citation type="submission" date="2023-05" db="EMBL/GenBank/DDBJ databases">
        <authorList>
            <person name="Schelkunov M.I."/>
        </authorList>
    </citation>
    <scope>NUCLEOTIDE SEQUENCE</scope>
    <source>
        <strain evidence="7">Hsosn_3</strain>
        <tissue evidence="7">Leaf</tissue>
    </source>
</reference>
<dbReference type="PANTHER" id="PTHR33304">
    <property type="match status" value="1"/>
</dbReference>
<gene>
    <name evidence="7" type="ORF">POM88_025080</name>
</gene>
<feature type="compositionally biased region" description="Basic and acidic residues" evidence="6">
    <location>
        <begin position="134"/>
        <end position="157"/>
    </location>
</feature>
<reference evidence="7" key="1">
    <citation type="submission" date="2023-02" db="EMBL/GenBank/DDBJ databases">
        <title>Genome of toxic invasive species Heracleum sosnowskyi carries increased number of genes despite the absence of recent whole-genome duplications.</title>
        <authorList>
            <person name="Schelkunov M."/>
            <person name="Shtratnikova V."/>
            <person name="Makarenko M."/>
            <person name="Klepikova A."/>
            <person name="Omelchenko D."/>
            <person name="Novikova G."/>
            <person name="Obukhova E."/>
            <person name="Bogdanov V."/>
            <person name="Penin A."/>
            <person name="Logacheva M."/>
        </authorList>
    </citation>
    <scope>NUCLEOTIDE SEQUENCE</scope>
    <source>
        <strain evidence="7">Hsosn_3</strain>
        <tissue evidence="7">Leaf</tissue>
    </source>
</reference>